<dbReference type="AlphaFoldDB" id="A0A6J5Z4X4"/>
<evidence type="ECO:0000313" key="3">
    <source>
        <dbReference type="EMBL" id="CAB4337671.1"/>
    </source>
</evidence>
<dbReference type="GO" id="GO:0004341">
    <property type="term" value="F:gluconolactonase activity"/>
    <property type="evidence" value="ECO:0007669"/>
    <property type="project" value="TreeGrafter"/>
</dbReference>
<dbReference type="GO" id="GO:0019853">
    <property type="term" value="P:L-ascorbic acid biosynthetic process"/>
    <property type="evidence" value="ECO:0007669"/>
    <property type="project" value="TreeGrafter"/>
</dbReference>
<dbReference type="InterPro" id="IPR013658">
    <property type="entry name" value="SGL"/>
</dbReference>
<evidence type="ECO:0000256" key="1">
    <source>
        <dbReference type="ARBA" id="ARBA00008853"/>
    </source>
</evidence>
<dbReference type="GO" id="GO:0005509">
    <property type="term" value="F:calcium ion binding"/>
    <property type="evidence" value="ECO:0007669"/>
    <property type="project" value="TreeGrafter"/>
</dbReference>
<name>A0A6J5Z4X4_9ZZZZ</name>
<evidence type="ECO:0000259" key="2">
    <source>
        <dbReference type="Pfam" id="PF08450"/>
    </source>
</evidence>
<dbReference type="PANTHER" id="PTHR10907">
    <property type="entry name" value="REGUCALCIN"/>
    <property type="match status" value="1"/>
</dbReference>
<dbReference type="InterPro" id="IPR005511">
    <property type="entry name" value="SMP-30"/>
</dbReference>
<sequence>MSSKISVEVFDERKCYLGEGPTSSGPGNNHVMWVNILENQVMWRNLDTGLTGGYETTEHVSFAIPRTRGGEVLGTVSGPVLRDSDGTIHQLPTRSTVAGDVDTFPTRWNDAKVSRKGDLILGTMTYDVKPHEGALYRYAPNSSFLERIVDDVTISNGMDWSSKNDSFFYIDTMAQSVDRFDLAPDGRAISNRKAMWTVPEGAPGLPDGMSIDAEDGLWVAFWGGSVVRRFDKDFTITAEIKIPAPNVTSCVFAGPELDTLIITTAHNGEADAPPQAGMTFICKPGVKGVVTNLFPM</sequence>
<dbReference type="Gene3D" id="2.120.10.30">
    <property type="entry name" value="TolB, C-terminal domain"/>
    <property type="match status" value="1"/>
</dbReference>
<proteinExistence type="inferred from homology"/>
<organism evidence="3">
    <name type="scientific">freshwater metagenome</name>
    <dbReference type="NCBI Taxonomy" id="449393"/>
    <lineage>
        <taxon>unclassified sequences</taxon>
        <taxon>metagenomes</taxon>
        <taxon>ecological metagenomes</taxon>
    </lineage>
</organism>
<dbReference type="PANTHER" id="PTHR10907:SF47">
    <property type="entry name" value="REGUCALCIN"/>
    <property type="match status" value="1"/>
</dbReference>
<dbReference type="EMBL" id="CAESAB010000022">
    <property type="protein sequence ID" value="CAB4337671.1"/>
    <property type="molecule type" value="Genomic_DNA"/>
</dbReference>
<accession>A0A6J5Z4X4</accession>
<protein>
    <submittedName>
        <fullName evidence="3">Unannotated protein</fullName>
    </submittedName>
</protein>
<dbReference type="InterPro" id="IPR011042">
    <property type="entry name" value="6-blade_b-propeller_TolB-like"/>
</dbReference>
<dbReference type="PRINTS" id="PR01790">
    <property type="entry name" value="SMP30FAMILY"/>
</dbReference>
<reference evidence="3" key="1">
    <citation type="submission" date="2020-05" db="EMBL/GenBank/DDBJ databases">
        <authorList>
            <person name="Chiriac C."/>
            <person name="Salcher M."/>
            <person name="Ghai R."/>
            <person name="Kavagutti S V."/>
        </authorList>
    </citation>
    <scope>NUCLEOTIDE SEQUENCE</scope>
</reference>
<comment type="similarity">
    <text evidence="1">Belongs to the SMP-30/CGR1 family.</text>
</comment>
<gene>
    <name evidence="3" type="ORF">UFOPK3820_00700</name>
</gene>
<feature type="domain" description="SMP-30/Gluconolactonase/LRE-like region" evidence="2">
    <location>
        <begin position="17"/>
        <end position="266"/>
    </location>
</feature>
<dbReference type="SUPFAM" id="SSF63829">
    <property type="entry name" value="Calcium-dependent phosphotriesterase"/>
    <property type="match status" value="1"/>
</dbReference>
<dbReference type="Pfam" id="PF08450">
    <property type="entry name" value="SGL"/>
    <property type="match status" value="1"/>
</dbReference>